<reference evidence="1 2" key="1">
    <citation type="journal article" date="2022" name="DNA Res.">
        <title>Chromosomal-level genome assembly of the orchid tree Bauhinia variegata (Leguminosae; Cercidoideae) supports the allotetraploid origin hypothesis of Bauhinia.</title>
        <authorList>
            <person name="Zhong Y."/>
            <person name="Chen Y."/>
            <person name="Zheng D."/>
            <person name="Pang J."/>
            <person name="Liu Y."/>
            <person name="Luo S."/>
            <person name="Meng S."/>
            <person name="Qian L."/>
            <person name="Wei D."/>
            <person name="Dai S."/>
            <person name="Zhou R."/>
        </authorList>
    </citation>
    <scope>NUCLEOTIDE SEQUENCE [LARGE SCALE GENOMIC DNA]</scope>
    <source>
        <strain evidence="1">BV-YZ2020</strain>
    </source>
</reference>
<comment type="caution">
    <text evidence="1">The sequence shown here is derived from an EMBL/GenBank/DDBJ whole genome shotgun (WGS) entry which is preliminary data.</text>
</comment>
<keyword evidence="2" id="KW-1185">Reference proteome</keyword>
<organism evidence="1 2">
    <name type="scientific">Bauhinia variegata</name>
    <name type="common">Purple orchid tree</name>
    <name type="synonym">Phanera variegata</name>
    <dbReference type="NCBI Taxonomy" id="167791"/>
    <lineage>
        <taxon>Eukaryota</taxon>
        <taxon>Viridiplantae</taxon>
        <taxon>Streptophyta</taxon>
        <taxon>Embryophyta</taxon>
        <taxon>Tracheophyta</taxon>
        <taxon>Spermatophyta</taxon>
        <taxon>Magnoliopsida</taxon>
        <taxon>eudicotyledons</taxon>
        <taxon>Gunneridae</taxon>
        <taxon>Pentapetalae</taxon>
        <taxon>rosids</taxon>
        <taxon>fabids</taxon>
        <taxon>Fabales</taxon>
        <taxon>Fabaceae</taxon>
        <taxon>Cercidoideae</taxon>
        <taxon>Cercideae</taxon>
        <taxon>Bauhiniinae</taxon>
        <taxon>Bauhinia</taxon>
    </lineage>
</organism>
<dbReference type="EMBL" id="CM039436">
    <property type="protein sequence ID" value="KAI4313379.1"/>
    <property type="molecule type" value="Genomic_DNA"/>
</dbReference>
<protein>
    <submittedName>
        <fullName evidence="1">Uncharacterized protein</fullName>
    </submittedName>
</protein>
<name>A0ACB9LQA7_BAUVA</name>
<accession>A0ACB9LQA7</accession>
<sequence>MADYGDFAPTEALADLIPPVDYSAPIEEWPLLLVKLTKFNCGGLCIGIAVSHIVGDGWTWLRFIRSWAKLARGENLQQDEIPLHDRRFVFTSIKESMSSNFDHREYQPPPVVLGLTTAVDEIKKESTAAIFRLTPEQVKKLQKKANEGLNQDRPFSRYEAIAGHIWKCACMARLQDDRNSHQPTVIRTVASIRNRLKPFIPLNYAGNAILTTLTTTCFFKDLLSNPLSYAAKKIREAIESMTDEYCWSIMDWLSQNEIGSEEVEFFYGNPNFNIGSWTTLPVYDADFGWGNPVYMGPAKLSCGKAIIMPSPSNDGSLLIALRFETRHFQDFEDFLYQSI</sequence>
<evidence type="ECO:0000313" key="2">
    <source>
        <dbReference type="Proteomes" id="UP000828941"/>
    </source>
</evidence>
<dbReference type="Proteomes" id="UP000828941">
    <property type="component" value="Chromosome 11"/>
</dbReference>
<gene>
    <name evidence="1" type="ORF">L6164_026366</name>
</gene>
<proteinExistence type="predicted"/>
<evidence type="ECO:0000313" key="1">
    <source>
        <dbReference type="EMBL" id="KAI4313379.1"/>
    </source>
</evidence>